<dbReference type="Gene3D" id="3.40.140.10">
    <property type="entry name" value="Cytidine Deaminase, domain 2"/>
    <property type="match status" value="1"/>
</dbReference>
<protein>
    <submittedName>
        <fullName evidence="6">Guanine deaminase</fullName>
        <ecNumber evidence="6">3.5.4.3</ecNumber>
    </submittedName>
</protein>
<dbReference type="PANTHER" id="PTHR11079:SF161">
    <property type="entry name" value="CMP_DCMP-TYPE DEAMINASE DOMAIN-CONTAINING PROTEIN"/>
    <property type="match status" value="1"/>
</dbReference>
<dbReference type="EMBL" id="JAASRN010000001">
    <property type="protein sequence ID" value="NIK72995.1"/>
    <property type="molecule type" value="Genomic_DNA"/>
</dbReference>
<proteinExistence type="inferred from homology"/>
<evidence type="ECO:0000256" key="4">
    <source>
        <dbReference type="ARBA" id="ARBA00022833"/>
    </source>
</evidence>
<comment type="caution">
    <text evidence="6">The sequence shown here is derived from an EMBL/GenBank/DDBJ whole genome shotgun (WGS) entry which is preliminary data.</text>
</comment>
<dbReference type="FunFam" id="3.40.140.10:FF:000011">
    <property type="entry name" value="tRNA-specific adenosine deaminase"/>
    <property type="match status" value="1"/>
</dbReference>
<dbReference type="RefSeq" id="WP_166918278.1">
    <property type="nucleotide sequence ID" value="NZ_JAASRN010000001.1"/>
</dbReference>
<feature type="domain" description="CMP/dCMP-type deaminase" evidence="5">
    <location>
        <begin position="3"/>
        <end position="117"/>
    </location>
</feature>
<dbReference type="Pfam" id="PF00383">
    <property type="entry name" value="dCMP_cyt_deam_1"/>
    <property type="match status" value="1"/>
</dbReference>
<evidence type="ECO:0000259" key="5">
    <source>
        <dbReference type="PROSITE" id="PS51747"/>
    </source>
</evidence>
<evidence type="ECO:0000256" key="3">
    <source>
        <dbReference type="ARBA" id="ARBA00022801"/>
    </source>
</evidence>
<dbReference type="Proteomes" id="UP000537126">
    <property type="component" value="Unassembled WGS sequence"/>
</dbReference>
<dbReference type="GO" id="GO:0006152">
    <property type="term" value="P:purine nucleoside catabolic process"/>
    <property type="evidence" value="ECO:0007669"/>
    <property type="project" value="TreeGrafter"/>
</dbReference>
<dbReference type="AlphaFoldDB" id="A0A846MNH0"/>
<dbReference type="InterPro" id="IPR016193">
    <property type="entry name" value="Cytidine_deaminase-like"/>
</dbReference>
<evidence type="ECO:0000313" key="6">
    <source>
        <dbReference type="EMBL" id="NIK72995.1"/>
    </source>
</evidence>
<evidence type="ECO:0000256" key="2">
    <source>
        <dbReference type="ARBA" id="ARBA00022723"/>
    </source>
</evidence>
<dbReference type="PANTHER" id="PTHR11079">
    <property type="entry name" value="CYTOSINE DEAMINASE FAMILY MEMBER"/>
    <property type="match status" value="1"/>
</dbReference>
<keyword evidence="7" id="KW-1185">Reference proteome</keyword>
<dbReference type="SUPFAM" id="SSF53927">
    <property type="entry name" value="Cytidine deaminase-like"/>
    <property type="match status" value="1"/>
</dbReference>
<evidence type="ECO:0000313" key="7">
    <source>
        <dbReference type="Proteomes" id="UP000537126"/>
    </source>
</evidence>
<dbReference type="CDD" id="cd01285">
    <property type="entry name" value="nucleoside_deaminase"/>
    <property type="match status" value="1"/>
</dbReference>
<reference evidence="6 7" key="1">
    <citation type="submission" date="2020-03" db="EMBL/GenBank/DDBJ databases">
        <title>Genomic Encyclopedia of Type Strains, Phase IV (KMG-IV): sequencing the most valuable type-strain genomes for metagenomic binning, comparative biology and taxonomic classification.</title>
        <authorList>
            <person name="Goeker M."/>
        </authorList>
    </citation>
    <scope>NUCLEOTIDE SEQUENCE [LARGE SCALE GENOMIC DNA]</scope>
    <source>
        <strain evidence="6 7">DSM 5718</strain>
    </source>
</reference>
<evidence type="ECO:0000256" key="1">
    <source>
        <dbReference type="ARBA" id="ARBA00006576"/>
    </source>
</evidence>
<dbReference type="GO" id="GO:0047974">
    <property type="term" value="F:guanosine deaminase activity"/>
    <property type="evidence" value="ECO:0007669"/>
    <property type="project" value="TreeGrafter"/>
</dbReference>
<accession>A0A846MNH0</accession>
<dbReference type="GO" id="GO:0008892">
    <property type="term" value="F:guanine deaminase activity"/>
    <property type="evidence" value="ECO:0007669"/>
    <property type="project" value="UniProtKB-EC"/>
</dbReference>
<gene>
    <name evidence="6" type="ORF">FHS56_000481</name>
</gene>
<name>A0A846MNH0_9BACT</name>
<dbReference type="PROSITE" id="PS51747">
    <property type="entry name" value="CYT_DCMP_DEAMINASES_2"/>
    <property type="match status" value="1"/>
</dbReference>
<dbReference type="EC" id="3.5.4.3" evidence="6"/>
<comment type="similarity">
    <text evidence="1">Belongs to the cytidine and deoxycytidylate deaminase family.</text>
</comment>
<dbReference type="InterPro" id="IPR002125">
    <property type="entry name" value="CMP_dCMP_dom"/>
</dbReference>
<dbReference type="GO" id="GO:0046872">
    <property type="term" value="F:metal ion binding"/>
    <property type="evidence" value="ECO:0007669"/>
    <property type="project" value="UniProtKB-KW"/>
</dbReference>
<organism evidence="6 7">
    <name type="scientific">Thermonema lapsum</name>
    <dbReference type="NCBI Taxonomy" id="28195"/>
    <lineage>
        <taxon>Bacteria</taxon>
        <taxon>Pseudomonadati</taxon>
        <taxon>Bacteroidota</taxon>
        <taxon>Cytophagia</taxon>
        <taxon>Cytophagales</taxon>
        <taxon>Thermonemataceae</taxon>
        <taxon>Thermonema</taxon>
    </lineage>
</organism>
<keyword evidence="2" id="KW-0479">Metal-binding</keyword>
<keyword evidence="3 6" id="KW-0378">Hydrolase</keyword>
<sequence length="158" mass="17533">MKNEHLHFLQLAVEEAKKGVLSNDGGPFGAAIVRRGELIALAHNEVLKTNDPTAHAEVVAIRRASAILGRFDLSDCVLYATCEPCPMCLAASYWAKIKTLVYACSRHDAARAGFDDAFIYEVLEGKAEDKRMEVLQMGREMALSAFELWQQKGDKTLY</sequence>
<keyword evidence="4" id="KW-0862">Zinc</keyword>